<accession>A0A5C6EA49</accession>
<sequence precursor="true">MTKTIISCVVLTALVLTMNANADKGTVNKDADVSMSRKDELFKVAFSAMQAKADELGIKGFAMVAFLEDSSTLDWKMAAQTMGKLEIPHGKRPGWNIIGMVGSKIGETMLTHAPSGHCPRPLMHGEVGFADAEDPLNGEGAEFLDLGGAYCVCAFGGGPHEKDYIIACAGAQAMKKAYDQ</sequence>
<organism evidence="2 3">
    <name type="scientific">Novipirellula aureliae</name>
    <dbReference type="NCBI Taxonomy" id="2527966"/>
    <lineage>
        <taxon>Bacteria</taxon>
        <taxon>Pseudomonadati</taxon>
        <taxon>Planctomycetota</taxon>
        <taxon>Planctomycetia</taxon>
        <taxon>Pirellulales</taxon>
        <taxon>Pirellulaceae</taxon>
        <taxon>Novipirellula</taxon>
    </lineage>
</organism>
<feature type="signal peptide" evidence="1">
    <location>
        <begin position="1"/>
        <end position="22"/>
    </location>
</feature>
<name>A0A5C6EA49_9BACT</name>
<evidence type="ECO:0000313" key="3">
    <source>
        <dbReference type="Proteomes" id="UP000315471"/>
    </source>
</evidence>
<dbReference type="OrthoDB" id="117981at2"/>
<gene>
    <name evidence="2" type="ORF">Q31b_19020</name>
</gene>
<dbReference type="AlphaFoldDB" id="A0A5C6EA49"/>
<protein>
    <submittedName>
        <fullName evidence="2">Uncharacterized protein</fullName>
    </submittedName>
</protein>
<dbReference type="EMBL" id="SJPY01000002">
    <property type="protein sequence ID" value="TWU44366.1"/>
    <property type="molecule type" value="Genomic_DNA"/>
</dbReference>
<keyword evidence="1" id="KW-0732">Signal</keyword>
<keyword evidence="3" id="KW-1185">Reference proteome</keyword>
<feature type="chain" id="PRO_5022675883" evidence="1">
    <location>
        <begin position="23"/>
        <end position="180"/>
    </location>
</feature>
<evidence type="ECO:0000313" key="2">
    <source>
        <dbReference type="EMBL" id="TWU44366.1"/>
    </source>
</evidence>
<evidence type="ECO:0000256" key="1">
    <source>
        <dbReference type="SAM" id="SignalP"/>
    </source>
</evidence>
<comment type="caution">
    <text evidence="2">The sequence shown here is derived from an EMBL/GenBank/DDBJ whole genome shotgun (WGS) entry which is preliminary data.</text>
</comment>
<proteinExistence type="predicted"/>
<dbReference type="RefSeq" id="WP_146599330.1">
    <property type="nucleotide sequence ID" value="NZ_SJPY01000002.1"/>
</dbReference>
<reference evidence="2 3" key="1">
    <citation type="submission" date="2019-02" db="EMBL/GenBank/DDBJ databases">
        <title>Deep-cultivation of Planctomycetes and their phenomic and genomic characterization uncovers novel biology.</title>
        <authorList>
            <person name="Wiegand S."/>
            <person name="Jogler M."/>
            <person name="Boedeker C."/>
            <person name="Pinto D."/>
            <person name="Vollmers J."/>
            <person name="Rivas-Marin E."/>
            <person name="Kohn T."/>
            <person name="Peeters S.H."/>
            <person name="Heuer A."/>
            <person name="Rast P."/>
            <person name="Oberbeckmann S."/>
            <person name="Bunk B."/>
            <person name="Jeske O."/>
            <person name="Meyerdierks A."/>
            <person name="Storesund J.E."/>
            <person name="Kallscheuer N."/>
            <person name="Luecker S."/>
            <person name="Lage O.M."/>
            <person name="Pohl T."/>
            <person name="Merkel B.J."/>
            <person name="Hornburger P."/>
            <person name="Mueller R.-W."/>
            <person name="Bruemmer F."/>
            <person name="Labrenz M."/>
            <person name="Spormann A.M."/>
            <person name="Op Den Camp H."/>
            <person name="Overmann J."/>
            <person name="Amann R."/>
            <person name="Jetten M.S.M."/>
            <person name="Mascher T."/>
            <person name="Medema M.H."/>
            <person name="Devos D.P."/>
            <person name="Kaster A.-K."/>
            <person name="Ovreas L."/>
            <person name="Rohde M."/>
            <person name="Galperin M.Y."/>
            <person name="Jogler C."/>
        </authorList>
    </citation>
    <scope>NUCLEOTIDE SEQUENCE [LARGE SCALE GENOMIC DNA]</scope>
    <source>
        <strain evidence="2 3">Q31b</strain>
    </source>
</reference>
<dbReference type="Proteomes" id="UP000315471">
    <property type="component" value="Unassembled WGS sequence"/>
</dbReference>